<accession>A0A086A2Z8</accession>
<dbReference type="OrthoDB" id="1232418at2"/>
<dbReference type="Proteomes" id="UP000028705">
    <property type="component" value="Unassembled WGS sequence"/>
</dbReference>
<comment type="caution">
    <text evidence="2">The sequence shown here is derived from an EMBL/GenBank/DDBJ whole genome shotgun (WGS) entry which is preliminary data.</text>
</comment>
<evidence type="ECO:0000256" key="1">
    <source>
        <dbReference type="SAM" id="MobiDB-lite"/>
    </source>
</evidence>
<dbReference type="InterPro" id="IPR022385">
    <property type="entry name" value="Rhs_assc_core"/>
</dbReference>
<dbReference type="STRING" id="445961.IW15_18065"/>
<protein>
    <recommendedName>
        <fullName evidence="4">RHS repeat-associated core domain-containing protein</fullName>
    </recommendedName>
</protein>
<feature type="region of interest" description="Disordered" evidence="1">
    <location>
        <begin position="386"/>
        <end position="407"/>
    </location>
</feature>
<evidence type="ECO:0000313" key="3">
    <source>
        <dbReference type="Proteomes" id="UP000028705"/>
    </source>
</evidence>
<dbReference type="RefSeq" id="WP_051882169.1">
    <property type="nucleotide sequence ID" value="NZ_JPRH01000008.1"/>
</dbReference>
<sequence>MKKILLIVFAIVTGFTQAQIKKKIPTKPKTEKRWVNPVKLTKEERSRPYMDEVLKTKDSLTPQEAERRRKNIAVGNPFAKYGVYPKIATLSRGKYLEFHDTDSIVVIGSVRYNTKRANIIEVREVDLSDPDAQPIGDTHGRWMSPDPLSEEFPSWSPYNYAKNNPLRNIDPDGMAPLDIVYINNNGQEVHRIKSNTQFKTYIQATANASDYPQRNSAGWKEVPMPNIIQSKGGENVSGSEYQANDYQIAARTGYFNQAKNSGALDLVTEGGNPIPKEALKGIPDLDPTLVKAMTVQESNAGTTGTTDIMQTNVKADWQGGEMKSKYGLKFGEGASVTNSLFAGTRILGTKGFKDGITYDSKTGKSTFTFKGWLNAVGAYNSTAGTPGYKQGVQTMQQNSKKPTPNDY</sequence>
<evidence type="ECO:0000313" key="2">
    <source>
        <dbReference type="EMBL" id="KFF11062.1"/>
    </source>
</evidence>
<reference evidence="2 3" key="1">
    <citation type="submission" date="2014-07" db="EMBL/GenBank/DDBJ databases">
        <title>Genome of Chryseobacterium soli DSM 19298.</title>
        <authorList>
            <person name="Stropko S.J."/>
            <person name="Pipes S.E."/>
            <person name="Newman J."/>
        </authorList>
    </citation>
    <scope>NUCLEOTIDE SEQUENCE [LARGE SCALE GENOMIC DNA]</scope>
    <source>
        <strain evidence="2 3">DSM 19298</strain>
    </source>
</reference>
<dbReference type="eggNOG" id="COG3209">
    <property type="taxonomic scope" value="Bacteria"/>
</dbReference>
<feature type="compositionally biased region" description="Polar residues" evidence="1">
    <location>
        <begin position="391"/>
        <end position="407"/>
    </location>
</feature>
<gene>
    <name evidence="2" type="ORF">IW15_18065</name>
</gene>
<evidence type="ECO:0008006" key="4">
    <source>
        <dbReference type="Google" id="ProtNLM"/>
    </source>
</evidence>
<name>A0A086A2Z8_9FLAO</name>
<keyword evidence="3" id="KW-1185">Reference proteome</keyword>
<dbReference type="EMBL" id="JPRH01000008">
    <property type="protein sequence ID" value="KFF11062.1"/>
    <property type="molecule type" value="Genomic_DNA"/>
</dbReference>
<dbReference type="AlphaFoldDB" id="A0A086A2Z8"/>
<dbReference type="NCBIfam" id="TIGR03696">
    <property type="entry name" value="Rhs_assc_core"/>
    <property type="match status" value="1"/>
</dbReference>
<proteinExistence type="predicted"/>
<dbReference type="Gene3D" id="2.180.10.10">
    <property type="entry name" value="RHS repeat-associated core"/>
    <property type="match status" value="1"/>
</dbReference>
<organism evidence="2 3">
    <name type="scientific">Chryseobacterium soli</name>
    <dbReference type="NCBI Taxonomy" id="445961"/>
    <lineage>
        <taxon>Bacteria</taxon>
        <taxon>Pseudomonadati</taxon>
        <taxon>Bacteroidota</taxon>
        <taxon>Flavobacteriia</taxon>
        <taxon>Flavobacteriales</taxon>
        <taxon>Weeksellaceae</taxon>
        <taxon>Chryseobacterium group</taxon>
        <taxon>Chryseobacterium</taxon>
    </lineage>
</organism>